<reference evidence="1" key="2">
    <citation type="journal article" date="2015" name="Data Brief">
        <title>Shoot transcriptome of the giant reed, Arundo donax.</title>
        <authorList>
            <person name="Barrero R.A."/>
            <person name="Guerrero F.D."/>
            <person name="Moolhuijzen P."/>
            <person name="Goolsby J.A."/>
            <person name="Tidwell J."/>
            <person name="Bellgard S.E."/>
            <person name="Bellgard M.I."/>
        </authorList>
    </citation>
    <scope>NUCLEOTIDE SEQUENCE</scope>
    <source>
        <tissue evidence="1">Shoot tissue taken approximately 20 cm above the soil surface</tissue>
    </source>
</reference>
<name>A0A0A9HLH8_ARUDO</name>
<proteinExistence type="predicted"/>
<dbReference type="EMBL" id="GBRH01164138">
    <property type="protein sequence ID" value="JAE33758.1"/>
    <property type="molecule type" value="Transcribed_RNA"/>
</dbReference>
<organism evidence="1">
    <name type="scientific">Arundo donax</name>
    <name type="common">Giant reed</name>
    <name type="synonym">Donax arundinaceus</name>
    <dbReference type="NCBI Taxonomy" id="35708"/>
    <lineage>
        <taxon>Eukaryota</taxon>
        <taxon>Viridiplantae</taxon>
        <taxon>Streptophyta</taxon>
        <taxon>Embryophyta</taxon>
        <taxon>Tracheophyta</taxon>
        <taxon>Spermatophyta</taxon>
        <taxon>Magnoliopsida</taxon>
        <taxon>Liliopsida</taxon>
        <taxon>Poales</taxon>
        <taxon>Poaceae</taxon>
        <taxon>PACMAD clade</taxon>
        <taxon>Arundinoideae</taxon>
        <taxon>Arundineae</taxon>
        <taxon>Arundo</taxon>
    </lineage>
</organism>
<evidence type="ECO:0000313" key="1">
    <source>
        <dbReference type="EMBL" id="JAE33758.1"/>
    </source>
</evidence>
<reference evidence="1" key="1">
    <citation type="submission" date="2014-09" db="EMBL/GenBank/DDBJ databases">
        <authorList>
            <person name="Magalhaes I.L.F."/>
            <person name="Oliveira U."/>
            <person name="Santos F.R."/>
            <person name="Vidigal T.H.D.A."/>
            <person name="Brescovit A.D."/>
            <person name="Santos A.J."/>
        </authorList>
    </citation>
    <scope>NUCLEOTIDE SEQUENCE</scope>
    <source>
        <tissue evidence="1">Shoot tissue taken approximately 20 cm above the soil surface</tissue>
    </source>
</reference>
<sequence length="15" mass="1586">MVMVSSTCRSSSITP</sequence>
<accession>A0A0A9HLH8</accession>
<protein>
    <submittedName>
        <fullName evidence="1">Uncharacterized protein</fullName>
    </submittedName>
</protein>